<name>A0A417YD42_9BACI</name>
<feature type="domain" description="NlpC/P60" evidence="5">
    <location>
        <begin position="647"/>
        <end position="773"/>
    </location>
</feature>
<dbReference type="PROSITE" id="PS51935">
    <property type="entry name" value="NLPC_P60"/>
    <property type="match status" value="6"/>
</dbReference>
<sequence length="781" mass="88067">MEEIRMHRSVLLFLFNILLFFVLVPGFAAAEERNDPAAELALDMVGSNDQGFLTSEFVQHVYQESKSISLPRYAKDQQQVGEEIERNELQPGDVVFFQGSSLMSGIYIDDGRFVIVTSDGISERNMETSEYWSNAYAGAAQFTEENIDDSAAAMALEELGENQEGWTTAEFVQYVYEDAKGISLSPSAADQWIQGEDASELQSGDVVFFQGTYLMSGIYINNGRFIIVTSEGITERNMETSKYWSDIYQGAKRYSKENSPPPSENEIVAQAQDLIGSPYNQSGSSPEEGFNTGSFVYYVYKEVTGSWLSKQASPQLEVGKSIERDELQPGDLVFFENDEQELISGIYSGDDQFVIATSSGVQERHLDYHTYYAERFVGGARYTEEILEKSNPETYRNHNSPIVREAMNYIGTPYLMTGSTLDAFDCSFFVQTVFREAEDVYLPRISYRQWEVGETLLPEGTDINAIDLDEELQPGDVLYFSGTWQEGISHTAIYLGDDYIVHATGEEGQTTISYMSEYWRDHFTGAKRFDDLTIQYDNDAVFEAHQLVGTEYTLGGTTPDEGFDTGGFVQYVYNQAWQYDLPRYGKQQWKEGTEIPMEEAEPGDILFFQGSSIIPAIYIGNKQMIVTTASKGVTVINLTTSDYWPSRYMGARTYDTEVEESEVAQLAEQYVGESFDETSTMFMKQIYAEAAGIDLPSNLEELREYGDKRHIEELQSGDLMFFSDTEHGTDPVMTGIFVGEGTFITVIDGEIVSRKINNEVYWINRLIEGRTISTAETGNDR</sequence>
<dbReference type="Proteomes" id="UP000285456">
    <property type="component" value="Unassembled WGS sequence"/>
</dbReference>
<dbReference type="SUPFAM" id="SSF54001">
    <property type="entry name" value="Cysteine proteinases"/>
    <property type="match status" value="6"/>
</dbReference>
<feature type="domain" description="NlpC/P60" evidence="5">
    <location>
        <begin position="261"/>
        <end position="383"/>
    </location>
</feature>
<comment type="similarity">
    <text evidence="1">Belongs to the peptidase C40 family.</text>
</comment>
<keyword evidence="4" id="KW-0788">Thiol protease</keyword>
<dbReference type="InterPro" id="IPR051202">
    <property type="entry name" value="Peptidase_C40"/>
</dbReference>
<dbReference type="InterPro" id="IPR000064">
    <property type="entry name" value="NLP_P60_dom"/>
</dbReference>
<dbReference type="Gene3D" id="3.90.1720.10">
    <property type="entry name" value="endopeptidase domain like (from Nostoc punctiforme)"/>
    <property type="match status" value="6"/>
</dbReference>
<accession>A0A417YD42</accession>
<dbReference type="OrthoDB" id="9813368at2"/>
<feature type="domain" description="NlpC/P60" evidence="5">
    <location>
        <begin position="396"/>
        <end position="530"/>
    </location>
</feature>
<evidence type="ECO:0000256" key="3">
    <source>
        <dbReference type="ARBA" id="ARBA00022801"/>
    </source>
</evidence>
<dbReference type="Pfam" id="PF00877">
    <property type="entry name" value="NLPC_P60"/>
    <property type="match status" value="6"/>
</dbReference>
<feature type="domain" description="NlpC/P60" evidence="5">
    <location>
        <begin position="24"/>
        <end position="143"/>
    </location>
</feature>
<dbReference type="PANTHER" id="PTHR47053">
    <property type="entry name" value="MUREIN DD-ENDOPEPTIDASE MEPH-RELATED"/>
    <property type="match status" value="1"/>
</dbReference>
<dbReference type="AlphaFoldDB" id="A0A417YD42"/>
<proteinExistence type="inferred from homology"/>
<dbReference type="PANTHER" id="PTHR47053:SF1">
    <property type="entry name" value="MUREIN DD-ENDOPEPTIDASE MEPH-RELATED"/>
    <property type="match status" value="1"/>
</dbReference>
<reference evidence="6 7" key="1">
    <citation type="journal article" date="2007" name="Int. J. Syst. Evol. Microbiol.">
        <title>Oceanobacillus profundus sp. nov., isolated from a deep-sea sediment core.</title>
        <authorList>
            <person name="Kim Y.G."/>
            <person name="Choi D.H."/>
            <person name="Hyun S."/>
            <person name="Cho B.C."/>
        </authorList>
    </citation>
    <scope>NUCLEOTIDE SEQUENCE [LARGE SCALE GENOMIC DNA]</scope>
    <source>
        <strain evidence="6 7">DSM 18246</strain>
    </source>
</reference>
<keyword evidence="7" id="KW-1185">Reference proteome</keyword>
<dbReference type="EMBL" id="QWEH01000013">
    <property type="protein sequence ID" value="RHW30524.1"/>
    <property type="molecule type" value="Genomic_DNA"/>
</dbReference>
<protein>
    <submittedName>
        <fullName evidence="6">Bifunctional murein DD-endopeptidase/murein LD-carboxypeptidase</fullName>
    </submittedName>
</protein>
<dbReference type="InterPro" id="IPR038765">
    <property type="entry name" value="Papain-like_cys_pep_sf"/>
</dbReference>
<keyword evidence="2" id="KW-0645">Protease</keyword>
<keyword evidence="6" id="KW-0121">Carboxypeptidase</keyword>
<evidence type="ECO:0000313" key="6">
    <source>
        <dbReference type="EMBL" id="RHW30524.1"/>
    </source>
</evidence>
<evidence type="ECO:0000256" key="2">
    <source>
        <dbReference type="ARBA" id="ARBA00022670"/>
    </source>
</evidence>
<gene>
    <name evidence="6" type="ORF">D1B32_16965</name>
</gene>
<evidence type="ECO:0000259" key="5">
    <source>
        <dbReference type="PROSITE" id="PS51935"/>
    </source>
</evidence>
<keyword evidence="3" id="KW-0378">Hydrolase</keyword>
<dbReference type="GO" id="GO:0004180">
    <property type="term" value="F:carboxypeptidase activity"/>
    <property type="evidence" value="ECO:0007669"/>
    <property type="project" value="UniProtKB-KW"/>
</dbReference>
<organism evidence="6 7">
    <name type="scientific">Oceanobacillus profundus</name>
    <dbReference type="NCBI Taxonomy" id="372463"/>
    <lineage>
        <taxon>Bacteria</taxon>
        <taxon>Bacillati</taxon>
        <taxon>Bacillota</taxon>
        <taxon>Bacilli</taxon>
        <taxon>Bacillales</taxon>
        <taxon>Bacillaceae</taxon>
        <taxon>Oceanobacillus</taxon>
    </lineage>
</organism>
<feature type="domain" description="NlpC/P60" evidence="5">
    <location>
        <begin position="137"/>
        <end position="255"/>
    </location>
</feature>
<evidence type="ECO:0000256" key="1">
    <source>
        <dbReference type="ARBA" id="ARBA00007074"/>
    </source>
</evidence>
<dbReference type="GO" id="GO:0008234">
    <property type="term" value="F:cysteine-type peptidase activity"/>
    <property type="evidence" value="ECO:0007669"/>
    <property type="project" value="UniProtKB-KW"/>
</dbReference>
<feature type="domain" description="NlpC/P60" evidence="5">
    <location>
        <begin position="534"/>
        <end position="655"/>
    </location>
</feature>
<evidence type="ECO:0000256" key="4">
    <source>
        <dbReference type="ARBA" id="ARBA00022807"/>
    </source>
</evidence>
<evidence type="ECO:0000313" key="7">
    <source>
        <dbReference type="Proteomes" id="UP000285456"/>
    </source>
</evidence>
<dbReference type="GO" id="GO:0006508">
    <property type="term" value="P:proteolysis"/>
    <property type="evidence" value="ECO:0007669"/>
    <property type="project" value="UniProtKB-KW"/>
</dbReference>
<comment type="caution">
    <text evidence="6">The sequence shown here is derived from an EMBL/GenBank/DDBJ whole genome shotgun (WGS) entry which is preliminary data.</text>
</comment>